<evidence type="ECO:0000256" key="5">
    <source>
        <dbReference type="ARBA" id="ARBA00022519"/>
    </source>
</evidence>
<keyword evidence="7" id="KW-0653">Protein transport</keyword>
<dbReference type="GO" id="GO:0055085">
    <property type="term" value="P:transmembrane transport"/>
    <property type="evidence" value="ECO:0007669"/>
    <property type="project" value="InterPro"/>
</dbReference>
<dbReference type="NCBIfam" id="TIGR01352">
    <property type="entry name" value="tonB_Cterm"/>
    <property type="match status" value="1"/>
</dbReference>
<comment type="similarity">
    <text evidence="2">Belongs to the TonB family.</text>
</comment>
<gene>
    <name evidence="12" type="ORF">SAMN05192579_10319</name>
</gene>
<keyword evidence="8 10" id="KW-1133">Transmembrane helix</keyword>
<keyword evidence="5" id="KW-0997">Cell inner membrane</keyword>
<keyword evidence="3" id="KW-0813">Transport</keyword>
<dbReference type="GO" id="GO:0015031">
    <property type="term" value="P:protein transport"/>
    <property type="evidence" value="ECO:0007669"/>
    <property type="project" value="UniProtKB-KW"/>
</dbReference>
<dbReference type="SUPFAM" id="SSF74653">
    <property type="entry name" value="TolA/TonB C-terminal domain"/>
    <property type="match status" value="1"/>
</dbReference>
<keyword evidence="13" id="KW-1185">Reference proteome</keyword>
<dbReference type="EMBL" id="FOSR01000003">
    <property type="protein sequence ID" value="SFK45304.1"/>
    <property type="molecule type" value="Genomic_DNA"/>
</dbReference>
<dbReference type="GO" id="GO:0031992">
    <property type="term" value="F:energy transducer activity"/>
    <property type="evidence" value="ECO:0007669"/>
    <property type="project" value="TreeGrafter"/>
</dbReference>
<dbReference type="InterPro" id="IPR006260">
    <property type="entry name" value="TonB/TolA_C"/>
</dbReference>
<evidence type="ECO:0000256" key="9">
    <source>
        <dbReference type="ARBA" id="ARBA00023136"/>
    </source>
</evidence>
<dbReference type="InterPro" id="IPR037682">
    <property type="entry name" value="TonB_C"/>
</dbReference>
<evidence type="ECO:0000256" key="7">
    <source>
        <dbReference type="ARBA" id="ARBA00022927"/>
    </source>
</evidence>
<organism evidence="12 13">
    <name type="scientific">Rhodanobacter glycinis</name>
    <dbReference type="NCBI Taxonomy" id="582702"/>
    <lineage>
        <taxon>Bacteria</taxon>
        <taxon>Pseudomonadati</taxon>
        <taxon>Pseudomonadota</taxon>
        <taxon>Gammaproteobacteria</taxon>
        <taxon>Lysobacterales</taxon>
        <taxon>Rhodanobacteraceae</taxon>
        <taxon>Rhodanobacter</taxon>
    </lineage>
</organism>
<dbReference type="PROSITE" id="PS52015">
    <property type="entry name" value="TONB_CTD"/>
    <property type="match status" value="1"/>
</dbReference>
<evidence type="ECO:0000313" key="13">
    <source>
        <dbReference type="Proteomes" id="UP000198725"/>
    </source>
</evidence>
<feature type="domain" description="TonB C-terminal" evidence="11">
    <location>
        <begin position="126"/>
        <end position="219"/>
    </location>
</feature>
<dbReference type="Pfam" id="PF03544">
    <property type="entry name" value="TonB_C"/>
    <property type="match status" value="1"/>
</dbReference>
<comment type="subcellular location">
    <subcellularLocation>
        <location evidence="1">Cell inner membrane</location>
        <topology evidence="1">Single-pass membrane protein</topology>
        <orientation evidence="1">Periplasmic side</orientation>
    </subcellularLocation>
</comment>
<evidence type="ECO:0000259" key="11">
    <source>
        <dbReference type="PROSITE" id="PS52015"/>
    </source>
</evidence>
<dbReference type="Gene3D" id="3.30.1150.10">
    <property type="match status" value="1"/>
</dbReference>
<name>A0A1I3ZMH0_9GAMM</name>
<evidence type="ECO:0000256" key="1">
    <source>
        <dbReference type="ARBA" id="ARBA00004383"/>
    </source>
</evidence>
<evidence type="ECO:0000256" key="3">
    <source>
        <dbReference type="ARBA" id="ARBA00022448"/>
    </source>
</evidence>
<reference evidence="13" key="1">
    <citation type="submission" date="2016-10" db="EMBL/GenBank/DDBJ databases">
        <authorList>
            <person name="Varghese N."/>
            <person name="Submissions S."/>
        </authorList>
    </citation>
    <scope>NUCLEOTIDE SEQUENCE [LARGE SCALE GENOMIC DNA]</scope>
    <source>
        <strain evidence="13">MO64</strain>
    </source>
</reference>
<dbReference type="InterPro" id="IPR051045">
    <property type="entry name" value="TonB-dependent_transducer"/>
</dbReference>
<dbReference type="GO" id="GO:0098797">
    <property type="term" value="C:plasma membrane protein complex"/>
    <property type="evidence" value="ECO:0007669"/>
    <property type="project" value="TreeGrafter"/>
</dbReference>
<dbReference type="RefSeq" id="WP_092701871.1">
    <property type="nucleotide sequence ID" value="NZ_FOSR01000003.1"/>
</dbReference>
<evidence type="ECO:0000313" key="12">
    <source>
        <dbReference type="EMBL" id="SFK45304.1"/>
    </source>
</evidence>
<evidence type="ECO:0000256" key="6">
    <source>
        <dbReference type="ARBA" id="ARBA00022692"/>
    </source>
</evidence>
<keyword evidence="4" id="KW-1003">Cell membrane</keyword>
<evidence type="ECO:0000256" key="2">
    <source>
        <dbReference type="ARBA" id="ARBA00006555"/>
    </source>
</evidence>
<protein>
    <submittedName>
        <fullName evidence="12">Outer membrane transport energization protein TonB</fullName>
    </submittedName>
</protein>
<dbReference type="Proteomes" id="UP000198725">
    <property type="component" value="Unassembled WGS sequence"/>
</dbReference>
<evidence type="ECO:0000256" key="4">
    <source>
        <dbReference type="ARBA" id="ARBA00022475"/>
    </source>
</evidence>
<sequence>MSSASLAVPSRAHPDPVRIVALSATIALNLAAFVIAIRPKAPSLMPAALPHASLLVRWIEAPKPTPPPPPVVVKPLPPRPVAMPRVTPVAVHPPVVVPTTEGRIAAPVVPPATLPSTGTPTTITAAPVEATLAYRSAPLRYPHTALRQHLQGTVLLRVLVDETGKPIDVQIAHSSGYTLLDHSAREQVLAGWRFTPAMADGHPVQAWAQVPVSFALRQF</sequence>
<evidence type="ECO:0000256" key="10">
    <source>
        <dbReference type="SAM" id="Phobius"/>
    </source>
</evidence>
<evidence type="ECO:0000256" key="8">
    <source>
        <dbReference type="ARBA" id="ARBA00022989"/>
    </source>
</evidence>
<dbReference type="PANTHER" id="PTHR33446:SF2">
    <property type="entry name" value="PROTEIN TONB"/>
    <property type="match status" value="1"/>
</dbReference>
<proteinExistence type="inferred from homology"/>
<accession>A0A1I3ZMH0</accession>
<feature type="transmembrane region" description="Helical" evidence="10">
    <location>
        <begin position="19"/>
        <end position="37"/>
    </location>
</feature>
<keyword evidence="6 10" id="KW-0812">Transmembrane</keyword>
<dbReference type="PANTHER" id="PTHR33446">
    <property type="entry name" value="PROTEIN TONB-RELATED"/>
    <property type="match status" value="1"/>
</dbReference>
<keyword evidence="9 10" id="KW-0472">Membrane</keyword>
<dbReference type="AlphaFoldDB" id="A0A1I3ZMH0"/>